<feature type="domain" description="HTH araC/xylS-type" evidence="4">
    <location>
        <begin position="179"/>
        <end position="277"/>
    </location>
</feature>
<dbReference type="SMART" id="SM00342">
    <property type="entry name" value="HTH_ARAC"/>
    <property type="match status" value="1"/>
</dbReference>
<dbReference type="GO" id="GO:0003700">
    <property type="term" value="F:DNA-binding transcription factor activity"/>
    <property type="evidence" value="ECO:0007669"/>
    <property type="project" value="InterPro"/>
</dbReference>
<reference evidence="5 6" key="1">
    <citation type="submission" date="2018-05" db="EMBL/GenBank/DDBJ databases">
        <title>Genomic Encyclopedia of Archaeal and Bacterial Type Strains, Phase II (KMG-II): from individual species to whole genera.</title>
        <authorList>
            <person name="Goeker M."/>
        </authorList>
    </citation>
    <scope>NUCLEOTIDE SEQUENCE [LARGE SCALE GENOMIC DNA]</scope>
    <source>
        <strain evidence="5 6">DSM 45184</strain>
    </source>
</reference>
<dbReference type="PANTHER" id="PTHR46796">
    <property type="entry name" value="HTH-TYPE TRANSCRIPTIONAL ACTIVATOR RHAS-RELATED"/>
    <property type="match status" value="1"/>
</dbReference>
<dbReference type="EMBL" id="QGGR01000008">
    <property type="protein sequence ID" value="PWK46887.1"/>
    <property type="molecule type" value="Genomic_DNA"/>
</dbReference>
<gene>
    <name evidence="5" type="ORF">BC793_1081</name>
</gene>
<dbReference type="InterPro" id="IPR018060">
    <property type="entry name" value="HTH_AraC"/>
</dbReference>
<dbReference type="SUPFAM" id="SSF46689">
    <property type="entry name" value="Homeodomain-like"/>
    <property type="match status" value="2"/>
</dbReference>
<comment type="caution">
    <text evidence="5">The sequence shown here is derived from an EMBL/GenBank/DDBJ whole genome shotgun (WGS) entry which is preliminary data.</text>
</comment>
<keyword evidence="1" id="KW-0805">Transcription regulation</keyword>
<dbReference type="InterPro" id="IPR020449">
    <property type="entry name" value="Tscrpt_reg_AraC-type_HTH"/>
</dbReference>
<dbReference type="GO" id="GO:0043565">
    <property type="term" value="F:sequence-specific DNA binding"/>
    <property type="evidence" value="ECO:0007669"/>
    <property type="project" value="InterPro"/>
</dbReference>
<evidence type="ECO:0000256" key="2">
    <source>
        <dbReference type="ARBA" id="ARBA00023125"/>
    </source>
</evidence>
<dbReference type="PANTHER" id="PTHR46796:SF14">
    <property type="entry name" value="TRANSCRIPTIONAL REGULATORY PROTEIN"/>
    <property type="match status" value="1"/>
</dbReference>
<organism evidence="5 6">
    <name type="scientific">Actinoplanes xinjiangensis</name>
    <dbReference type="NCBI Taxonomy" id="512350"/>
    <lineage>
        <taxon>Bacteria</taxon>
        <taxon>Bacillati</taxon>
        <taxon>Actinomycetota</taxon>
        <taxon>Actinomycetes</taxon>
        <taxon>Micromonosporales</taxon>
        <taxon>Micromonosporaceae</taxon>
        <taxon>Actinoplanes</taxon>
    </lineage>
</organism>
<dbReference type="InterPro" id="IPR009057">
    <property type="entry name" value="Homeodomain-like_sf"/>
</dbReference>
<keyword evidence="2" id="KW-0238">DNA-binding</keyword>
<evidence type="ECO:0000256" key="3">
    <source>
        <dbReference type="ARBA" id="ARBA00023163"/>
    </source>
</evidence>
<dbReference type="Pfam" id="PF12833">
    <property type="entry name" value="HTH_18"/>
    <property type="match status" value="1"/>
</dbReference>
<accession>A0A316FXT1</accession>
<proteinExistence type="predicted"/>
<evidence type="ECO:0000313" key="6">
    <source>
        <dbReference type="Proteomes" id="UP000245697"/>
    </source>
</evidence>
<dbReference type="PROSITE" id="PS01124">
    <property type="entry name" value="HTH_ARAC_FAMILY_2"/>
    <property type="match status" value="1"/>
</dbReference>
<keyword evidence="3" id="KW-0804">Transcription</keyword>
<dbReference type="OrthoDB" id="4549023at2"/>
<dbReference type="PRINTS" id="PR00032">
    <property type="entry name" value="HTHARAC"/>
</dbReference>
<dbReference type="RefSeq" id="WP_146246333.1">
    <property type="nucleotide sequence ID" value="NZ_BONA01000049.1"/>
</dbReference>
<protein>
    <submittedName>
        <fullName evidence="5">AraC family transcriptional regulator</fullName>
    </submittedName>
</protein>
<evidence type="ECO:0000256" key="1">
    <source>
        <dbReference type="ARBA" id="ARBA00023015"/>
    </source>
</evidence>
<name>A0A316FXT1_9ACTN</name>
<sequence>MRDVMPTPRGSRLQWPGLVSAWAWLPPHRNETMTGSHQVGVAFSGHRDVRVRSGSRCSRATYAGGSVICSGNEPIVWSEVREPTDALEIYPTTELLASVGGRGRAGGWPVERAVVGGTDPVVVGLAGILRRAHVASAYVSETAASGLAHLLVRHLLTEYGGQRLAPVPGHTRLSRAQVVRVTDLVSAELNGSLTLDRLAAEVHLSPYHFARAFKATMGEPPYAWVTARRMDAARRLVTTTAMTVAEVADAVGFANLSHFRRVFRSHAGAGPATYRAEVGLYRRAAAARS</sequence>
<dbReference type="Gene3D" id="1.10.10.60">
    <property type="entry name" value="Homeodomain-like"/>
    <property type="match status" value="2"/>
</dbReference>
<evidence type="ECO:0000313" key="5">
    <source>
        <dbReference type="EMBL" id="PWK46887.1"/>
    </source>
</evidence>
<keyword evidence="6" id="KW-1185">Reference proteome</keyword>
<dbReference type="InterPro" id="IPR050204">
    <property type="entry name" value="AraC_XylS_family_regulators"/>
</dbReference>
<dbReference type="Proteomes" id="UP000245697">
    <property type="component" value="Unassembled WGS sequence"/>
</dbReference>
<dbReference type="AlphaFoldDB" id="A0A316FXT1"/>
<evidence type="ECO:0000259" key="4">
    <source>
        <dbReference type="PROSITE" id="PS01124"/>
    </source>
</evidence>